<evidence type="ECO:0000256" key="6">
    <source>
        <dbReference type="PROSITE-ProRule" id="PRU00221"/>
    </source>
</evidence>
<keyword evidence="5" id="KW-0804">Transcription</keyword>
<dbReference type="PROSITE" id="PS50294">
    <property type="entry name" value="WD_REPEATS_REGION"/>
    <property type="match status" value="3"/>
</dbReference>
<dbReference type="EMBL" id="CM000606">
    <property type="protein sequence ID" value="EEC50358.1"/>
    <property type="molecule type" value="Genomic_DNA"/>
</dbReference>
<reference evidence="8" key="2">
    <citation type="submission" date="2008-08" db="EMBL/GenBank/DDBJ databases">
        <authorList>
            <consortium name="Diatom Consortium"/>
            <person name="Grigoriev I."/>
            <person name="Grimwood J."/>
            <person name="Kuo A."/>
            <person name="Otillar R.P."/>
            <person name="Salamov A."/>
            <person name="Detter J.C."/>
            <person name="Lindquist E."/>
            <person name="Shapiro H."/>
            <person name="Lucas S."/>
            <person name="Glavina del Rio T."/>
            <person name="Pitluck S."/>
            <person name="Rokhsar D."/>
            <person name="Bowler C."/>
        </authorList>
    </citation>
    <scope>GENOME REANNOTATION</scope>
    <source>
        <strain evidence="8">CCAP 1055/1</strain>
    </source>
</reference>
<evidence type="ECO:0000256" key="5">
    <source>
        <dbReference type="ARBA" id="ARBA00023163"/>
    </source>
</evidence>
<keyword evidence="2 6" id="KW-0853">WD repeat</keyword>
<dbReference type="InterPro" id="IPR001680">
    <property type="entry name" value="WD40_rpt"/>
</dbReference>
<dbReference type="PROSITE" id="PS50082">
    <property type="entry name" value="WD_REPEATS_2"/>
    <property type="match status" value="3"/>
</dbReference>
<gene>
    <name evidence="7" type="ORF">PHATRDRAFT_9860</name>
</gene>
<dbReference type="Gene3D" id="2.130.10.10">
    <property type="entry name" value="YVTN repeat-like/Quinoprotein amine dehydrogenase"/>
    <property type="match status" value="1"/>
</dbReference>
<feature type="repeat" description="WD" evidence="6">
    <location>
        <begin position="292"/>
        <end position="318"/>
    </location>
</feature>
<dbReference type="SUPFAM" id="SSF50978">
    <property type="entry name" value="WD40 repeat-like"/>
    <property type="match status" value="1"/>
</dbReference>
<evidence type="ECO:0000256" key="1">
    <source>
        <dbReference type="ARBA" id="ARBA00008075"/>
    </source>
</evidence>
<keyword evidence="4" id="KW-0805">Transcription regulation</keyword>
<feature type="repeat" description="WD" evidence="6">
    <location>
        <begin position="56"/>
        <end position="98"/>
    </location>
</feature>
<keyword evidence="3" id="KW-0677">Repeat</keyword>
<dbReference type="Proteomes" id="UP000000759">
    <property type="component" value="Chromosome 2"/>
</dbReference>
<dbReference type="InterPro" id="IPR019775">
    <property type="entry name" value="WD40_repeat_CS"/>
</dbReference>
<dbReference type="GeneID" id="7197069"/>
<dbReference type="PaxDb" id="2850-Phatr9860"/>
<dbReference type="OrthoDB" id="48792at2759"/>
<dbReference type="STRING" id="556484.B7FRS2"/>
<dbReference type="InterPro" id="IPR051243">
    <property type="entry name" value="PcG_WD-repeat"/>
</dbReference>
<dbReference type="InterPro" id="IPR020472">
    <property type="entry name" value="WD40_PAC1"/>
</dbReference>
<dbReference type="eggNOG" id="KOG1034">
    <property type="taxonomic scope" value="Eukaryota"/>
</dbReference>
<feature type="repeat" description="WD" evidence="6">
    <location>
        <begin position="102"/>
        <end position="143"/>
    </location>
</feature>
<dbReference type="KEGG" id="pti:PHATRDRAFT_9860"/>
<proteinExistence type="inferred from homology"/>
<dbReference type="Pfam" id="PF00400">
    <property type="entry name" value="WD40"/>
    <property type="match status" value="3"/>
</dbReference>
<dbReference type="PROSITE" id="PS00678">
    <property type="entry name" value="WD_REPEATS_1"/>
    <property type="match status" value="2"/>
</dbReference>
<dbReference type="RefSeq" id="XP_002177544.1">
    <property type="nucleotide sequence ID" value="XM_002177508.1"/>
</dbReference>
<name>B7FRS2_PHATC</name>
<dbReference type="AlphaFoldDB" id="B7FRS2"/>
<organism evidence="7 8">
    <name type="scientific">Phaeodactylum tricornutum (strain CCAP 1055/1)</name>
    <dbReference type="NCBI Taxonomy" id="556484"/>
    <lineage>
        <taxon>Eukaryota</taxon>
        <taxon>Sar</taxon>
        <taxon>Stramenopiles</taxon>
        <taxon>Ochrophyta</taxon>
        <taxon>Bacillariophyta</taxon>
        <taxon>Bacillariophyceae</taxon>
        <taxon>Bacillariophycidae</taxon>
        <taxon>Naviculales</taxon>
        <taxon>Phaeodactylaceae</taxon>
        <taxon>Phaeodactylum</taxon>
    </lineage>
</organism>
<feature type="non-terminal residue" evidence="7">
    <location>
        <position position="318"/>
    </location>
</feature>
<comment type="similarity">
    <text evidence="1">Belongs to the WD repeat ESC family.</text>
</comment>
<protein>
    <submittedName>
        <fullName evidence="7">Uncharacterized protein</fullName>
    </submittedName>
</protein>
<keyword evidence="8" id="KW-1185">Reference proteome</keyword>
<feature type="non-terminal residue" evidence="7">
    <location>
        <position position="1"/>
    </location>
</feature>
<evidence type="ECO:0000313" key="8">
    <source>
        <dbReference type="Proteomes" id="UP000000759"/>
    </source>
</evidence>
<dbReference type="InterPro" id="IPR036322">
    <property type="entry name" value="WD40_repeat_dom_sf"/>
</dbReference>
<dbReference type="PANTHER" id="PTHR10253">
    <property type="entry name" value="POLYCOMB PROTEIN"/>
    <property type="match status" value="1"/>
</dbReference>
<evidence type="ECO:0000256" key="3">
    <source>
        <dbReference type="ARBA" id="ARBA00022737"/>
    </source>
</evidence>
<dbReference type="SMART" id="SM00320">
    <property type="entry name" value="WD40"/>
    <property type="match status" value="6"/>
</dbReference>
<sequence length="318" mass="35917">CPKSGTPQMVQAYLDDDEQEDFFCCAFAGRSLLCVGGFRRGIRVIDVHRNRLLATLVGHGDQIYDLQVCPVDEWVLASASRDESIRVWNLRTCTTVAILGGHGGHRDAVISVAWHPLGHYLASSGMDTTVKLWDVREPTTTSQAIAVSHRQARRAFLRNIQELTEPARQQFPIFSTNQVHTHCVDCVRFVGDLILSKSTENKIILWKPLLTLENTSSSSLSSILLNPPQEILHLRTFEYTHSDYWYFRFATDPMGKYLAVGTGKGQIFVWNLAEHKRPAEILSLRYPDTQLIRCVSFSDDGQILVASTDNGVLWKWDI</sequence>
<dbReference type="HOGENOM" id="CLU_488765_0_0_1"/>
<evidence type="ECO:0000256" key="4">
    <source>
        <dbReference type="ARBA" id="ARBA00023015"/>
    </source>
</evidence>
<evidence type="ECO:0000256" key="2">
    <source>
        <dbReference type="ARBA" id="ARBA00022574"/>
    </source>
</evidence>
<reference evidence="7 8" key="1">
    <citation type="journal article" date="2008" name="Nature">
        <title>The Phaeodactylum genome reveals the evolutionary history of diatom genomes.</title>
        <authorList>
            <person name="Bowler C."/>
            <person name="Allen A.E."/>
            <person name="Badger J.H."/>
            <person name="Grimwood J."/>
            <person name="Jabbari K."/>
            <person name="Kuo A."/>
            <person name="Maheswari U."/>
            <person name="Martens C."/>
            <person name="Maumus F."/>
            <person name="Otillar R.P."/>
            <person name="Rayko E."/>
            <person name="Salamov A."/>
            <person name="Vandepoele K."/>
            <person name="Beszteri B."/>
            <person name="Gruber A."/>
            <person name="Heijde M."/>
            <person name="Katinka M."/>
            <person name="Mock T."/>
            <person name="Valentin K."/>
            <person name="Verret F."/>
            <person name="Berges J.A."/>
            <person name="Brownlee C."/>
            <person name="Cadoret J.P."/>
            <person name="Chiovitti A."/>
            <person name="Choi C.J."/>
            <person name="Coesel S."/>
            <person name="De Martino A."/>
            <person name="Detter J.C."/>
            <person name="Durkin C."/>
            <person name="Falciatore A."/>
            <person name="Fournet J."/>
            <person name="Haruta M."/>
            <person name="Huysman M.J."/>
            <person name="Jenkins B.D."/>
            <person name="Jiroutova K."/>
            <person name="Jorgensen R.E."/>
            <person name="Joubert Y."/>
            <person name="Kaplan A."/>
            <person name="Kroger N."/>
            <person name="Kroth P.G."/>
            <person name="La Roche J."/>
            <person name="Lindquist E."/>
            <person name="Lommer M."/>
            <person name="Martin-Jezequel V."/>
            <person name="Lopez P.J."/>
            <person name="Lucas S."/>
            <person name="Mangogna M."/>
            <person name="McGinnis K."/>
            <person name="Medlin L.K."/>
            <person name="Montsant A."/>
            <person name="Oudot-Le Secq M.P."/>
            <person name="Napoli C."/>
            <person name="Obornik M."/>
            <person name="Parker M.S."/>
            <person name="Petit J.L."/>
            <person name="Porcel B.M."/>
            <person name="Poulsen N."/>
            <person name="Robison M."/>
            <person name="Rychlewski L."/>
            <person name="Rynearson T.A."/>
            <person name="Schmutz J."/>
            <person name="Shapiro H."/>
            <person name="Siaut M."/>
            <person name="Stanley M."/>
            <person name="Sussman M.R."/>
            <person name="Taylor A.R."/>
            <person name="Vardi A."/>
            <person name="von Dassow P."/>
            <person name="Vyverman W."/>
            <person name="Willis A."/>
            <person name="Wyrwicz L.S."/>
            <person name="Rokhsar D.S."/>
            <person name="Weissenbach J."/>
            <person name="Armbrust E.V."/>
            <person name="Green B.R."/>
            <person name="Van de Peer Y."/>
            <person name="Grigoriev I.V."/>
        </authorList>
    </citation>
    <scope>NUCLEOTIDE SEQUENCE [LARGE SCALE GENOMIC DNA]</scope>
    <source>
        <strain evidence="7 8">CCAP 1055/1</strain>
    </source>
</reference>
<dbReference type="InParanoid" id="B7FRS2"/>
<evidence type="ECO:0000313" key="7">
    <source>
        <dbReference type="EMBL" id="EEC50358.1"/>
    </source>
</evidence>
<accession>B7FRS2</accession>
<dbReference type="PRINTS" id="PR00320">
    <property type="entry name" value="GPROTEINBRPT"/>
</dbReference>
<dbReference type="InterPro" id="IPR015943">
    <property type="entry name" value="WD40/YVTN_repeat-like_dom_sf"/>
</dbReference>